<dbReference type="Gene3D" id="2.60.120.260">
    <property type="entry name" value="Galactose-binding domain-like"/>
    <property type="match status" value="1"/>
</dbReference>
<keyword evidence="1" id="KW-0732">Signal</keyword>
<organism evidence="3 4">
    <name type="scientific">Treponema rectale</name>
    <dbReference type="NCBI Taxonomy" id="744512"/>
    <lineage>
        <taxon>Bacteria</taxon>
        <taxon>Pseudomonadati</taxon>
        <taxon>Spirochaetota</taxon>
        <taxon>Spirochaetia</taxon>
        <taxon>Spirochaetales</taxon>
        <taxon>Treponemataceae</taxon>
        <taxon>Treponema</taxon>
    </lineage>
</organism>
<dbReference type="PROSITE" id="PS51257">
    <property type="entry name" value="PROKAR_LIPOPROTEIN"/>
    <property type="match status" value="1"/>
</dbReference>
<dbReference type="AlphaFoldDB" id="A0A7M1XKY3"/>
<dbReference type="EMBL" id="CP031517">
    <property type="protein sequence ID" value="QOS39528.1"/>
    <property type="molecule type" value="Genomic_DNA"/>
</dbReference>
<dbReference type="Gene3D" id="1.50.10.10">
    <property type="match status" value="1"/>
</dbReference>
<accession>A0A7M1XKY3</accession>
<dbReference type="InterPro" id="IPR008979">
    <property type="entry name" value="Galactose-bd-like_sf"/>
</dbReference>
<evidence type="ECO:0000259" key="2">
    <source>
        <dbReference type="Pfam" id="PF17389"/>
    </source>
</evidence>
<gene>
    <name evidence="3" type="ORF">DYE49_03260</name>
</gene>
<dbReference type="InterPro" id="IPR035396">
    <property type="entry name" value="Bac_rhamnosid6H"/>
</dbReference>
<dbReference type="Gene3D" id="2.60.420.10">
    <property type="entry name" value="Maltose phosphorylase, domain 3"/>
    <property type="match status" value="1"/>
</dbReference>
<dbReference type="KEGG" id="trc:DYE49_03260"/>
<feature type="chain" id="PRO_5032337365" description="Alpha-L-rhamnosidase six-hairpin glycosidase domain-containing protein" evidence="1">
    <location>
        <begin position="21"/>
        <end position="815"/>
    </location>
</feature>
<protein>
    <recommendedName>
        <fullName evidence="2">Alpha-L-rhamnosidase six-hairpin glycosidase domain-containing protein</fullName>
    </recommendedName>
</protein>
<evidence type="ECO:0000313" key="3">
    <source>
        <dbReference type="EMBL" id="QOS39528.1"/>
    </source>
</evidence>
<proteinExistence type="predicted"/>
<dbReference type="PANTHER" id="PTHR34987">
    <property type="entry name" value="C, PUTATIVE (AFU_ORTHOLOGUE AFUA_3G02880)-RELATED"/>
    <property type="match status" value="1"/>
</dbReference>
<dbReference type="PANTHER" id="PTHR34987:SF2">
    <property type="entry name" value="B, PUTATIVE (AFU_ORTHOLOGUE AFUA_7G05040)-RELATED"/>
    <property type="match status" value="1"/>
</dbReference>
<reference evidence="3 4" key="1">
    <citation type="submission" date="2018-08" db="EMBL/GenBank/DDBJ databases">
        <title>The first complete genome of Treponema rectale (CHPAT), a commensal spirochete of the bovine rectum.</title>
        <authorList>
            <person name="Staton G.J."/>
            <person name="Clegg S.R."/>
            <person name="Carter S.D."/>
            <person name="Radford A.D."/>
            <person name="Darby A."/>
            <person name="Hall N."/>
            <person name="Birtles R.J."/>
            <person name="Evans N.J."/>
        </authorList>
    </citation>
    <scope>NUCLEOTIDE SEQUENCE [LARGE SCALE GENOMIC DNA]</scope>
    <source>
        <strain evidence="3 4">CHPA</strain>
    </source>
</reference>
<name>A0A7M1XKY3_9SPIR</name>
<dbReference type="GO" id="GO:0005975">
    <property type="term" value="P:carbohydrate metabolic process"/>
    <property type="evidence" value="ECO:0007669"/>
    <property type="project" value="InterPro"/>
</dbReference>
<dbReference type="SUPFAM" id="SSF48208">
    <property type="entry name" value="Six-hairpin glycosidases"/>
    <property type="match status" value="1"/>
</dbReference>
<dbReference type="InterPro" id="IPR012341">
    <property type="entry name" value="6hp_glycosidase-like_sf"/>
</dbReference>
<dbReference type="Pfam" id="PF17389">
    <property type="entry name" value="Bac_rhamnosid6H"/>
    <property type="match status" value="1"/>
</dbReference>
<evidence type="ECO:0000256" key="1">
    <source>
        <dbReference type="SAM" id="SignalP"/>
    </source>
</evidence>
<dbReference type="Proteomes" id="UP000593591">
    <property type="component" value="Chromosome"/>
</dbReference>
<evidence type="ECO:0000313" key="4">
    <source>
        <dbReference type="Proteomes" id="UP000593591"/>
    </source>
</evidence>
<feature type="signal peptide" evidence="1">
    <location>
        <begin position="1"/>
        <end position="20"/>
    </location>
</feature>
<sequence>MKNKKLIPLALLLLVSCGGGNPSISESVSKDNSSVISSETSSTIIDSSLQENVFDERADYSSLPYLEKLSDLKKEKQEWHNAKWIWYSKNPADSYFAFRKKFNLDKTPSKAILSLSADSKATIFVNGQLTYIDCNIKRGMTEYDSFYSEYDITSYLKKGENLLAFEVDYWGRSANSSISSNQGGLLFDLSLDDQSHIVSNTSVKVKRIASYRNKSQLKENYPNHPTSSFLAEQDIYFDSRLYEDFTTLEYDDSSFESASIVGEVGYLPFGDTYLCDLPPFDVDKQVTWMSDPGQFLNQKTNQSTIMTFHLDENQQFLPYFELDSEEEGKVITFYTNSKTTQGVTSFMDDYVTKKGSQSYQQLYYRTGYQFIMEVPSGVTIKKVGYLKTGYHAKKTGLYQSDNDNLDTLWNKAYNTMKICMRDNYMDCPERERSPYTGDAANQIAETLYSLDEDGYKLAKKTYTSLLGWVKDDGIIPTRWPSATTNEIPMQNLACIITTYDYYLHTNDIKTMKLIYPIYKEYLKLWNMREDGSVEYRSGSFPWVDWGSDYDSEVMEQGWYYWAMEKVLSLGKDIGLLEESDKNLFEARRTSMKNIFHSKYLTQGGFASLIDEEKQERRSIDDRANALAVLSGLADIEDYPLMSQVLSTVKNASPYMERFVLEALCEMGEFSLAKTRMLSRYESMINHEATTLWEDWSPEAISGTINHGWAGGPLVVMSKYFAGIRPLSAGYQSWSISPARVSTSYQASTYTPDGLLSYELTQKDGQTTITVNAINDQGMLILDPDYGNQVTLDGSEVSLSDRKLSLHQGKNTIIIS</sequence>
<dbReference type="InterPro" id="IPR008928">
    <property type="entry name" value="6-hairpin_glycosidase_sf"/>
</dbReference>
<dbReference type="SUPFAM" id="SSF49785">
    <property type="entry name" value="Galactose-binding domain-like"/>
    <property type="match status" value="1"/>
</dbReference>
<feature type="domain" description="Alpha-L-rhamnosidase six-hairpin glycosidase" evidence="2">
    <location>
        <begin position="394"/>
        <end position="713"/>
    </location>
</feature>